<protein>
    <recommendedName>
        <fullName evidence="4">Transglycosylase SLT domain-containing protein</fullName>
    </recommendedName>
</protein>
<accession>A0A3L8P5Z9</accession>
<dbReference type="PANTHER" id="PTHR30163">
    <property type="entry name" value="MEMBRANE-BOUND LYTIC MUREIN TRANSGLYCOSYLASE B"/>
    <property type="match status" value="1"/>
</dbReference>
<dbReference type="GO" id="GO:0008933">
    <property type="term" value="F:peptidoglycan lytic transglycosylase activity"/>
    <property type="evidence" value="ECO:0007669"/>
    <property type="project" value="TreeGrafter"/>
</dbReference>
<keyword evidence="3" id="KW-1185">Reference proteome</keyword>
<dbReference type="CDD" id="cd13399">
    <property type="entry name" value="Slt35-like"/>
    <property type="match status" value="1"/>
</dbReference>
<dbReference type="Proteomes" id="UP000281708">
    <property type="component" value="Unassembled WGS sequence"/>
</dbReference>
<dbReference type="AlphaFoldDB" id="A0A3L8P5Z9"/>
<gene>
    <name evidence="2" type="ORF">D9V37_00420</name>
</gene>
<dbReference type="InterPro" id="IPR043426">
    <property type="entry name" value="MltB-like"/>
</dbReference>
<sequence>MFVRMATHELNRRQKAAVLVPIALLCGGWTVSMAGFGSADAAGKARHDGTLPDGTTVPSKAIQAPANLPVSGQIAPGVPDGDADAVANGASTSGIPSAALSAYQRAAQIIDAADTSCHVPWELIAAIGRVESDHGRYGGNVLESNGVSKPGVLGPVLDGQDGTQAIKDTDGGELDQDTTWDRAVGPMQFIPSTWQVVKVDADGDGQRNPQDIDDASLATGVYLCSGTEDLAKTTGQKAAVYRYNHSDAYVDLVLRIMEAYQAGDYTAVPNGISGGQTFSYPESGSGGGQATPKAKLAKPKPSKASVHVAAPSAAPTGSSGNQNGSSGNNSHSGSGSGSSSTPKAPVSSPPVHVSTPDPAPVVTPVVKTLNQLGQTAAFCSSALGQYKDLPGAMSACTNKFGGMTQSAASNLASSLSPKSLLALLGISIPGL</sequence>
<evidence type="ECO:0000256" key="1">
    <source>
        <dbReference type="SAM" id="MobiDB-lite"/>
    </source>
</evidence>
<feature type="region of interest" description="Disordered" evidence="1">
    <location>
        <begin position="278"/>
        <end position="359"/>
    </location>
</feature>
<feature type="compositionally biased region" description="Low complexity" evidence="1">
    <location>
        <begin position="302"/>
        <end position="359"/>
    </location>
</feature>
<dbReference type="InterPro" id="IPR023346">
    <property type="entry name" value="Lysozyme-like_dom_sf"/>
</dbReference>
<dbReference type="EMBL" id="RDBE01000001">
    <property type="protein sequence ID" value="RLV50494.1"/>
    <property type="molecule type" value="Genomic_DNA"/>
</dbReference>
<reference evidence="2 3" key="1">
    <citation type="submission" date="2018-10" db="EMBL/GenBank/DDBJ databases">
        <title>Marmoricola sp. 4Q3S-7 whole genome shotgun sequence.</title>
        <authorList>
            <person name="Li F."/>
        </authorList>
    </citation>
    <scope>NUCLEOTIDE SEQUENCE [LARGE SCALE GENOMIC DNA]</scope>
    <source>
        <strain evidence="2 3">4Q3S-7</strain>
    </source>
</reference>
<evidence type="ECO:0000313" key="2">
    <source>
        <dbReference type="EMBL" id="RLV50494.1"/>
    </source>
</evidence>
<comment type="caution">
    <text evidence="2">The sequence shown here is derived from an EMBL/GenBank/DDBJ whole genome shotgun (WGS) entry which is preliminary data.</text>
</comment>
<dbReference type="SUPFAM" id="SSF53955">
    <property type="entry name" value="Lysozyme-like"/>
    <property type="match status" value="1"/>
</dbReference>
<proteinExistence type="predicted"/>
<name>A0A3L8P5Z9_9ACTN</name>
<dbReference type="PANTHER" id="PTHR30163:SF8">
    <property type="entry name" value="LYTIC MUREIN TRANSGLYCOSYLASE"/>
    <property type="match status" value="1"/>
</dbReference>
<evidence type="ECO:0008006" key="4">
    <source>
        <dbReference type="Google" id="ProtNLM"/>
    </source>
</evidence>
<dbReference type="GO" id="GO:0009253">
    <property type="term" value="P:peptidoglycan catabolic process"/>
    <property type="evidence" value="ECO:0007669"/>
    <property type="project" value="TreeGrafter"/>
</dbReference>
<evidence type="ECO:0000313" key="3">
    <source>
        <dbReference type="Proteomes" id="UP000281708"/>
    </source>
</evidence>
<organism evidence="2 3">
    <name type="scientific">Nocardioides mangrovicus</name>
    <dbReference type="NCBI Taxonomy" id="2478913"/>
    <lineage>
        <taxon>Bacteria</taxon>
        <taxon>Bacillati</taxon>
        <taxon>Actinomycetota</taxon>
        <taxon>Actinomycetes</taxon>
        <taxon>Propionibacteriales</taxon>
        <taxon>Nocardioidaceae</taxon>
        <taxon>Nocardioides</taxon>
    </lineage>
</organism>
<dbReference type="Gene3D" id="1.10.530.10">
    <property type="match status" value="1"/>
</dbReference>